<evidence type="ECO:0000313" key="1">
    <source>
        <dbReference type="EMBL" id="CAL8077815.1"/>
    </source>
</evidence>
<sequence>MSIWCSISSIRLSRNDRFKKCNSIALEKSIRKSQLQVISTEFTETEKFAEPFKYIQYLLYTKADITLLAPTYAAERFPGMKYMHIIRVSPDSLRKRATKLELLLTYNTVRVKEPSKERCVSTRNSSWQFQESFEQLLKEHCIADVMNEPFSMALVYS</sequence>
<dbReference type="Proteomes" id="UP001642540">
    <property type="component" value="Unassembled WGS sequence"/>
</dbReference>
<evidence type="ECO:0000313" key="2">
    <source>
        <dbReference type="Proteomes" id="UP001642540"/>
    </source>
</evidence>
<dbReference type="EMBL" id="CAXLJM020000013">
    <property type="protein sequence ID" value="CAL8077815.1"/>
    <property type="molecule type" value="Genomic_DNA"/>
</dbReference>
<reference evidence="1 2" key="1">
    <citation type="submission" date="2024-08" db="EMBL/GenBank/DDBJ databases">
        <authorList>
            <person name="Cucini C."/>
            <person name="Frati F."/>
        </authorList>
    </citation>
    <scope>NUCLEOTIDE SEQUENCE [LARGE SCALE GENOMIC DNA]</scope>
</reference>
<proteinExistence type="predicted"/>
<comment type="caution">
    <text evidence="1">The sequence shown here is derived from an EMBL/GenBank/DDBJ whole genome shotgun (WGS) entry which is preliminary data.</text>
</comment>
<organism evidence="1 2">
    <name type="scientific">Orchesella dallaii</name>
    <dbReference type="NCBI Taxonomy" id="48710"/>
    <lineage>
        <taxon>Eukaryota</taxon>
        <taxon>Metazoa</taxon>
        <taxon>Ecdysozoa</taxon>
        <taxon>Arthropoda</taxon>
        <taxon>Hexapoda</taxon>
        <taxon>Collembola</taxon>
        <taxon>Entomobryomorpha</taxon>
        <taxon>Entomobryoidea</taxon>
        <taxon>Orchesellidae</taxon>
        <taxon>Orchesellinae</taxon>
        <taxon>Orchesella</taxon>
    </lineage>
</organism>
<name>A0ABP1PUC9_9HEXA</name>
<keyword evidence="2" id="KW-1185">Reference proteome</keyword>
<protein>
    <submittedName>
        <fullName evidence="1">Uncharacterized protein</fullName>
    </submittedName>
</protein>
<accession>A0ABP1PUC9</accession>
<gene>
    <name evidence="1" type="ORF">ODALV1_LOCUS3924</name>
</gene>